<keyword evidence="1" id="KW-1133">Transmembrane helix</keyword>
<comment type="caution">
    <text evidence="2">The sequence shown here is derived from an EMBL/GenBank/DDBJ whole genome shotgun (WGS) entry which is preliminary data.</text>
</comment>
<keyword evidence="3" id="KW-1185">Reference proteome</keyword>
<reference evidence="2 3" key="1">
    <citation type="journal article" date="2015" name="Genome Biol. Evol.">
        <title>Comparative Genomics of Listeria Sensu Lato: Genus-Wide Differences in Evolutionary Dynamics and the Progressive Gain of Complex, Potentially Pathogenicity-Related Traits through Lateral Gene Transfer.</title>
        <authorList>
            <person name="Chiara M."/>
            <person name="Caruso M."/>
            <person name="D'Erchia A.M."/>
            <person name="Manzari C."/>
            <person name="Fraccalvieri R."/>
            <person name="Goffredo E."/>
            <person name="Latorre L."/>
            <person name="Miccolupo A."/>
            <person name="Padalino I."/>
            <person name="Santagada G."/>
            <person name="Chiocco D."/>
            <person name="Pesole G."/>
            <person name="Horner D.S."/>
            <person name="Parisi A."/>
        </authorList>
    </citation>
    <scope>NUCLEOTIDE SEQUENCE [LARGE SCALE GENOMIC DNA]</scope>
    <source>
        <strain evidence="2 3">1991</strain>
    </source>
</reference>
<keyword evidence="1" id="KW-0472">Membrane</keyword>
<dbReference type="EMBL" id="AZHO01000020">
    <property type="protein sequence ID" value="KMT59305.1"/>
    <property type="molecule type" value="Genomic_DNA"/>
</dbReference>
<dbReference type="Proteomes" id="UP000052258">
    <property type="component" value="Unassembled WGS sequence"/>
</dbReference>
<evidence type="ECO:0000256" key="1">
    <source>
        <dbReference type="SAM" id="Phobius"/>
    </source>
</evidence>
<proteinExistence type="predicted"/>
<organism evidence="2 3">
    <name type="scientific">Listeria fleischmannii 1991</name>
    <dbReference type="NCBI Taxonomy" id="1430899"/>
    <lineage>
        <taxon>Bacteria</taxon>
        <taxon>Bacillati</taxon>
        <taxon>Bacillota</taxon>
        <taxon>Bacilli</taxon>
        <taxon>Bacillales</taxon>
        <taxon>Listeriaceae</taxon>
        <taxon>Listeria</taxon>
    </lineage>
</organism>
<accession>A0A0J8G9H1</accession>
<feature type="transmembrane region" description="Helical" evidence="1">
    <location>
        <begin position="6"/>
        <end position="26"/>
    </location>
</feature>
<dbReference type="PATRIC" id="fig|1430899.3.peg.1668"/>
<dbReference type="AlphaFoldDB" id="A0A0J8G9H1"/>
<evidence type="ECO:0000313" key="2">
    <source>
        <dbReference type="EMBL" id="KMT59305.1"/>
    </source>
</evidence>
<name>A0A0J8G9H1_9LIST</name>
<gene>
    <name evidence="2" type="ORF">X560_1633</name>
</gene>
<evidence type="ECO:0000313" key="3">
    <source>
        <dbReference type="Proteomes" id="UP000052258"/>
    </source>
</evidence>
<protein>
    <submittedName>
        <fullName evidence="2">Uncharacterized protein</fullName>
    </submittedName>
</protein>
<keyword evidence="1" id="KW-0812">Transmembrane</keyword>
<sequence>MTIHKKIALSITVEIFISAISILHFVKLDKKIHKIDK</sequence>